<comment type="caution">
    <text evidence="2">The sequence shown here is derived from an EMBL/GenBank/DDBJ whole genome shotgun (WGS) entry which is preliminary data.</text>
</comment>
<feature type="region of interest" description="Disordered" evidence="1">
    <location>
        <begin position="533"/>
        <end position="602"/>
    </location>
</feature>
<feature type="region of interest" description="Disordered" evidence="1">
    <location>
        <begin position="147"/>
        <end position="174"/>
    </location>
</feature>
<evidence type="ECO:0000313" key="3">
    <source>
        <dbReference type="Proteomes" id="UP000186601"/>
    </source>
</evidence>
<feature type="compositionally biased region" description="Polar residues" evidence="1">
    <location>
        <begin position="158"/>
        <end position="174"/>
    </location>
</feature>
<dbReference type="OrthoDB" id="2803164at2759"/>
<keyword evidence="3" id="KW-1185">Reference proteome</keyword>
<reference evidence="2 3" key="1">
    <citation type="submission" date="2018-02" db="EMBL/GenBank/DDBJ databases">
        <title>Genome sequence of the basidiomycete white-rot fungus Phlebia centrifuga.</title>
        <authorList>
            <person name="Granchi Z."/>
            <person name="Peng M."/>
            <person name="de Vries R.P."/>
            <person name="Hilden K."/>
            <person name="Makela M.R."/>
            <person name="Grigoriev I."/>
            <person name="Riley R."/>
        </authorList>
    </citation>
    <scope>NUCLEOTIDE SEQUENCE [LARGE SCALE GENOMIC DNA]</scope>
    <source>
        <strain evidence="2 3">FBCC195</strain>
    </source>
</reference>
<name>A0A2R6NX01_9APHY</name>
<sequence>MELPTQHTSWHFPPLDVGFPSYDADLPLHRTDFSLLTEADFPSPNVDFGTSVDKAAYPLGAMEFTSSYQPPLLESLDPSFLSSSSSFSGQQPTSAPLKDAYHPMPSFAEYPDYHPPMIATGSSSYIGSAPNPEPAVLQENVSIDQADGRRTPTVEPHPNSSLSSMTNTVPHTPAPQITIQPVKLSAKVRNALTAEQKKLAVKERQGKKAAIEEDVNDLFLYIQQRCNELGDKHNRKARFFLDRIFNGGVKSVTGSKTSSFNAWAHFKCEQINEELPADQAVSLLSVQAKYADEYHQLSHDEKERLIHDFDLVKDGRKTGPRITARGKIQDVVHTTQQMEELVSTQSPNIIRTRLTMRYKIQGLDARVGIQAMFCVVRSSSDFAMKPRWYFSSEDLERYLEIAVRKKFESKQVGALMEAYAVAGGSVASVLRTSKMKAEWYKACIRDKISEMLINITGNKHIVMQYLNYERDIVQKYHVKMIGWTHEKWVNVSELGNSLEPLETLWNALQEGKCKFIQISATEASARAASVRNAIAAGQTAPPTKRKPRKDRGVPKGPRKKSAKKSDTAVEGQGNNSDTESSEDSASDNEVGEDRTRKRAKRA</sequence>
<dbReference type="AlphaFoldDB" id="A0A2R6NX01"/>
<organism evidence="2 3">
    <name type="scientific">Hermanssonia centrifuga</name>
    <dbReference type="NCBI Taxonomy" id="98765"/>
    <lineage>
        <taxon>Eukaryota</taxon>
        <taxon>Fungi</taxon>
        <taxon>Dikarya</taxon>
        <taxon>Basidiomycota</taxon>
        <taxon>Agaricomycotina</taxon>
        <taxon>Agaricomycetes</taxon>
        <taxon>Polyporales</taxon>
        <taxon>Meruliaceae</taxon>
        <taxon>Hermanssonia</taxon>
    </lineage>
</organism>
<accession>A0A2R6NX01</accession>
<dbReference type="Proteomes" id="UP000186601">
    <property type="component" value="Unassembled WGS sequence"/>
</dbReference>
<evidence type="ECO:0000313" key="2">
    <source>
        <dbReference type="EMBL" id="PSR78796.1"/>
    </source>
</evidence>
<gene>
    <name evidence="2" type="ORF">PHLCEN_2v7278</name>
</gene>
<protein>
    <submittedName>
        <fullName evidence="2">Uncharacterized protein</fullName>
    </submittedName>
</protein>
<evidence type="ECO:0000256" key="1">
    <source>
        <dbReference type="SAM" id="MobiDB-lite"/>
    </source>
</evidence>
<dbReference type="STRING" id="98765.A0A2R6NX01"/>
<dbReference type="EMBL" id="MLYV02000724">
    <property type="protein sequence ID" value="PSR78796.1"/>
    <property type="molecule type" value="Genomic_DNA"/>
</dbReference>
<proteinExistence type="predicted"/>
<feature type="compositionally biased region" description="Acidic residues" evidence="1">
    <location>
        <begin position="579"/>
        <end position="590"/>
    </location>
</feature>